<dbReference type="Proteomes" id="UP000076881">
    <property type="component" value="Unassembled WGS sequence"/>
</dbReference>
<reference evidence="2 3" key="1">
    <citation type="journal article" date="2016" name="Genome Biol. Evol.">
        <title>Divergent and convergent evolution of fungal pathogenicity.</title>
        <authorList>
            <person name="Shang Y."/>
            <person name="Xiao G."/>
            <person name="Zheng P."/>
            <person name="Cen K."/>
            <person name="Zhan S."/>
            <person name="Wang C."/>
        </authorList>
    </citation>
    <scope>NUCLEOTIDE SEQUENCE [LARGE SCALE GENOMIC DNA]</scope>
    <source>
        <strain evidence="2 3">RCEF 1005</strain>
    </source>
</reference>
<accession>A0A168BIT6</accession>
<name>A0A168BIT6_CORDF</name>
<feature type="signal peptide" evidence="1">
    <location>
        <begin position="1"/>
        <end position="22"/>
    </location>
</feature>
<evidence type="ECO:0000313" key="3">
    <source>
        <dbReference type="Proteomes" id="UP000076881"/>
    </source>
</evidence>
<sequence length="164" mass="17687">MKSVSILHLIVTAALLPANVLSQLSAEEICGDLGVLTITAEELSKVDDKGALRMCADHPLGRNRTLDVTGGASLAPWSEGESASDNNPLQSRACKREAPYGCADGYCWKACGDKRKGYWCWTAGNWGKGGWNKCKRWQNCQPNDDANFGCGRNCRRPGVCGCSC</sequence>
<organism evidence="2 3">
    <name type="scientific">Akanthomyces lecanii RCEF 1005</name>
    <dbReference type="NCBI Taxonomy" id="1081108"/>
    <lineage>
        <taxon>Eukaryota</taxon>
        <taxon>Fungi</taxon>
        <taxon>Dikarya</taxon>
        <taxon>Ascomycota</taxon>
        <taxon>Pezizomycotina</taxon>
        <taxon>Sordariomycetes</taxon>
        <taxon>Hypocreomycetidae</taxon>
        <taxon>Hypocreales</taxon>
        <taxon>Cordycipitaceae</taxon>
        <taxon>Akanthomyces</taxon>
        <taxon>Cordyceps confragosa</taxon>
    </lineage>
</organism>
<evidence type="ECO:0008006" key="4">
    <source>
        <dbReference type="Google" id="ProtNLM"/>
    </source>
</evidence>
<dbReference type="EMBL" id="AZHF01000010">
    <property type="protein sequence ID" value="OAA70175.1"/>
    <property type="molecule type" value="Genomic_DNA"/>
</dbReference>
<evidence type="ECO:0000313" key="2">
    <source>
        <dbReference type="EMBL" id="OAA70175.1"/>
    </source>
</evidence>
<dbReference type="AlphaFoldDB" id="A0A168BIT6"/>
<keyword evidence="1" id="KW-0732">Signal</keyword>
<protein>
    <recommendedName>
        <fullName evidence="4">IDI-2</fullName>
    </recommendedName>
</protein>
<gene>
    <name evidence="2" type="ORF">LEL_09991</name>
</gene>
<feature type="chain" id="PRO_5007895657" description="IDI-2" evidence="1">
    <location>
        <begin position="23"/>
        <end position="164"/>
    </location>
</feature>
<proteinExistence type="predicted"/>
<keyword evidence="3" id="KW-1185">Reference proteome</keyword>
<evidence type="ECO:0000256" key="1">
    <source>
        <dbReference type="SAM" id="SignalP"/>
    </source>
</evidence>
<dbReference type="OrthoDB" id="3660930at2759"/>
<comment type="caution">
    <text evidence="2">The sequence shown here is derived from an EMBL/GenBank/DDBJ whole genome shotgun (WGS) entry which is preliminary data.</text>
</comment>